<reference evidence="1 2" key="1">
    <citation type="submission" date="2017-09" db="EMBL/GenBank/DDBJ databases">
        <title>Depth-based differentiation of microbial function through sediment-hosted aquifers and enrichment of novel symbionts in the deep terrestrial subsurface.</title>
        <authorList>
            <person name="Probst A.J."/>
            <person name="Ladd B."/>
            <person name="Jarett J.K."/>
            <person name="Geller-Mcgrath D.E."/>
            <person name="Sieber C.M."/>
            <person name="Emerson J.B."/>
            <person name="Anantharaman K."/>
            <person name="Thomas B.C."/>
            <person name="Malmstrom R."/>
            <person name="Stieglmeier M."/>
            <person name="Klingl A."/>
            <person name="Woyke T."/>
            <person name="Ryan C.M."/>
            <person name="Banfield J.F."/>
        </authorList>
    </citation>
    <scope>NUCLEOTIDE SEQUENCE [LARGE SCALE GENOMIC DNA]</scope>
    <source>
        <strain evidence="1">CG23_combo_of_CG06-09_8_20_14_all_47_9</strain>
    </source>
</reference>
<comment type="caution">
    <text evidence="1">The sequence shown here is derived from an EMBL/GenBank/DDBJ whole genome shotgun (WGS) entry which is preliminary data.</text>
</comment>
<dbReference type="EMBL" id="PCSQ01000137">
    <property type="protein sequence ID" value="PIP51775.1"/>
    <property type="molecule type" value="Genomic_DNA"/>
</dbReference>
<dbReference type="AlphaFoldDB" id="A0A2H0B286"/>
<name>A0A2H0B286_9BACT</name>
<organism evidence="1 2">
    <name type="scientific">Candidatus Beckwithbacteria bacterium CG23_combo_of_CG06-09_8_20_14_all_47_9</name>
    <dbReference type="NCBI Taxonomy" id="1974498"/>
    <lineage>
        <taxon>Bacteria</taxon>
        <taxon>Candidatus Beckwithiibacteriota</taxon>
    </lineage>
</organism>
<accession>A0A2H0B286</accession>
<proteinExistence type="predicted"/>
<dbReference type="Proteomes" id="UP000231081">
    <property type="component" value="Unassembled WGS sequence"/>
</dbReference>
<gene>
    <name evidence="1" type="ORF">COX09_05255</name>
</gene>
<evidence type="ECO:0000313" key="2">
    <source>
        <dbReference type="Proteomes" id="UP000231081"/>
    </source>
</evidence>
<evidence type="ECO:0000313" key="1">
    <source>
        <dbReference type="EMBL" id="PIP51775.1"/>
    </source>
</evidence>
<sequence>MLPKTFSNYSIFSFSGGGKHIFVEGTGVDFKSELSSHLEELKEGQKPLNIAIDLGVLKPEFLHSQELVRQLDKAKRQLDKLGGEIILVGKKQLEDISGLMWNRAEFQVIDFEPIPPVGY</sequence>
<protein>
    <submittedName>
        <fullName evidence="1">Uncharacterized protein</fullName>
    </submittedName>
</protein>